<keyword evidence="1" id="KW-0812">Transmembrane</keyword>
<sequence>MFIVFSPILVDIIHHIGWVKSIKIFIPFFLLAVGSTLLAWVSAVAFFRRKLVLWSDEDPKAGKTLLGRPQLYPARLTHAHFFPEKYHYWINYFLVGIPIGLRGRVGTVVFIESDQHTPATDPFYSFVWKESSDFHFGLELILVGNFTIEMVI</sequence>
<dbReference type="STRING" id="40296.A0A0A2KYW3"/>
<keyword evidence="3" id="KW-1185">Reference proteome</keyword>
<evidence type="ECO:0000313" key="2">
    <source>
        <dbReference type="EMBL" id="KGO72974.1"/>
    </source>
</evidence>
<dbReference type="Proteomes" id="UP000030104">
    <property type="component" value="Unassembled WGS sequence"/>
</dbReference>
<evidence type="ECO:0000256" key="1">
    <source>
        <dbReference type="SAM" id="Phobius"/>
    </source>
</evidence>
<reference evidence="2 3" key="1">
    <citation type="journal article" date="2015" name="Mol. Plant Microbe Interact.">
        <title>Genome, transcriptome, and functional analyses of Penicillium expansum provide new insights into secondary metabolism and pathogenicity.</title>
        <authorList>
            <person name="Ballester A.R."/>
            <person name="Marcet-Houben M."/>
            <person name="Levin E."/>
            <person name="Sela N."/>
            <person name="Selma-Lazaro C."/>
            <person name="Carmona L."/>
            <person name="Wisniewski M."/>
            <person name="Droby S."/>
            <person name="Gonzalez-Candelas L."/>
            <person name="Gabaldon T."/>
        </authorList>
    </citation>
    <scope>NUCLEOTIDE SEQUENCE [LARGE SCALE GENOMIC DNA]</scope>
    <source>
        <strain evidence="2 3">PHI-1</strain>
    </source>
</reference>
<evidence type="ECO:0000313" key="3">
    <source>
        <dbReference type="Proteomes" id="UP000030104"/>
    </source>
</evidence>
<dbReference type="PhylomeDB" id="A0A0A2KYW3"/>
<organism evidence="2 3">
    <name type="scientific">Penicillium italicum</name>
    <name type="common">Blue mold</name>
    <dbReference type="NCBI Taxonomy" id="40296"/>
    <lineage>
        <taxon>Eukaryota</taxon>
        <taxon>Fungi</taxon>
        <taxon>Dikarya</taxon>
        <taxon>Ascomycota</taxon>
        <taxon>Pezizomycotina</taxon>
        <taxon>Eurotiomycetes</taxon>
        <taxon>Eurotiomycetidae</taxon>
        <taxon>Eurotiales</taxon>
        <taxon>Aspergillaceae</taxon>
        <taxon>Penicillium</taxon>
    </lineage>
</organism>
<name>A0A0A2KYW3_PENIT</name>
<keyword evidence="1" id="KW-0472">Membrane</keyword>
<gene>
    <name evidence="2" type="ORF">PITC_062020</name>
</gene>
<protein>
    <submittedName>
        <fullName evidence="2">Uncharacterized protein</fullName>
    </submittedName>
</protein>
<keyword evidence="1" id="KW-1133">Transmembrane helix</keyword>
<proteinExistence type="predicted"/>
<dbReference type="OrthoDB" id="3340520at2759"/>
<dbReference type="EMBL" id="JQGA01000847">
    <property type="protein sequence ID" value="KGO72974.1"/>
    <property type="molecule type" value="Genomic_DNA"/>
</dbReference>
<comment type="caution">
    <text evidence="2">The sequence shown here is derived from an EMBL/GenBank/DDBJ whole genome shotgun (WGS) entry which is preliminary data.</text>
</comment>
<feature type="transmembrane region" description="Helical" evidence="1">
    <location>
        <begin position="24"/>
        <end position="47"/>
    </location>
</feature>
<accession>A0A0A2KYW3</accession>
<dbReference type="HOGENOM" id="CLU_1722984_0_0_1"/>
<dbReference type="AlphaFoldDB" id="A0A0A2KYW3"/>